<dbReference type="GeneTree" id="ENSGT00390000016333"/>
<sequence>MTDLDDTGVCDGVFVCFQGAEGAAAAAHALSLPAEAYGNDPRLEVMWAMKAYNHAEVYFNLISSVDPKFLKLTKMDDKIYSSFRETFKDLDVKLLNADDLKSEKAKETWRPFCNQFEGLVEDFNYGTLLRLDCEKDYTEENTIFGKHLTHDVCTQVQVSTTRTSLQTES</sequence>
<dbReference type="InterPro" id="IPR021148">
    <property type="entry name" value="Polysacc_synth_dom"/>
</dbReference>
<dbReference type="PANTHER" id="PTHR13410">
    <property type="entry name" value="PROTEIN PBDC1"/>
    <property type="match status" value="1"/>
</dbReference>
<reference evidence="2" key="1">
    <citation type="submission" date="2018-05" db="EMBL/GenBank/DDBJ databases">
        <authorList>
            <person name="Datahose"/>
        </authorList>
    </citation>
    <scope>NUCLEOTIDE SEQUENCE</scope>
</reference>
<accession>A0AAX7TXZ5</accession>
<dbReference type="InterPro" id="IPR008476">
    <property type="entry name" value="PBDC1_metazoa/fungi"/>
</dbReference>
<dbReference type="Ensembl" id="ENSACLT00000090943.1">
    <property type="protein sequence ID" value="ENSACLP00000061874.1"/>
    <property type="gene ID" value="ENSACLG00000010774.2"/>
</dbReference>
<dbReference type="AlphaFoldDB" id="A0AAX7TXZ5"/>
<organism evidence="2 3">
    <name type="scientific">Astatotilapia calliptera</name>
    <name type="common">Eastern happy</name>
    <name type="synonym">Chromis callipterus</name>
    <dbReference type="NCBI Taxonomy" id="8154"/>
    <lineage>
        <taxon>Eukaryota</taxon>
        <taxon>Metazoa</taxon>
        <taxon>Chordata</taxon>
        <taxon>Craniata</taxon>
        <taxon>Vertebrata</taxon>
        <taxon>Euteleostomi</taxon>
        <taxon>Actinopterygii</taxon>
        <taxon>Neopterygii</taxon>
        <taxon>Teleostei</taxon>
        <taxon>Neoteleostei</taxon>
        <taxon>Acanthomorphata</taxon>
        <taxon>Ovalentaria</taxon>
        <taxon>Cichlomorphae</taxon>
        <taxon>Cichliformes</taxon>
        <taxon>Cichlidae</taxon>
        <taxon>African cichlids</taxon>
        <taxon>Pseudocrenilabrinae</taxon>
        <taxon>Haplochromini</taxon>
        <taxon>Astatotilapia</taxon>
    </lineage>
</organism>
<reference evidence="2" key="2">
    <citation type="submission" date="2025-08" db="UniProtKB">
        <authorList>
            <consortium name="Ensembl"/>
        </authorList>
    </citation>
    <scope>IDENTIFICATION</scope>
</reference>
<proteinExistence type="predicted"/>
<dbReference type="Pfam" id="PF04669">
    <property type="entry name" value="PBDC1"/>
    <property type="match status" value="1"/>
</dbReference>
<feature type="domain" description="Polysaccharide biosynthesis" evidence="1">
    <location>
        <begin position="43"/>
        <end position="146"/>
    </location>
</feature>
<reference evidence="2" key="3">
    <citation type="submission" date="2025-09" db="UniProtKB">
        <authorList>
            <consortium name="Ensembl"/>
        </authorList>
    </citation>
    <scope>IDENTIFICATION</scope>
</reference>
<dbReference type="Gene3D" id="1.10.3560.10">
    <property type="entry name" value="yst0336 like domain"/>
    <property type="match status" value="1"/>
</dbReference>
<gene>
    <name evidence="2" type="primary">PBDC1</name>
</gene>
<evidence type="ECO:0000313" key="3">
    <source>
        <dbReference type="Proteomes" id="UP000265100"/>
    </source>
</evidence>
<evidence type="ECO:0000259" key="1">
    <source>
        <dbReference type="Pfam" id="PF04669"/>
    </source>
</evidence>
<dbReference type="InterPro" id="IPR023139">
    <property type="entry name" value="PBDC1-like_dom_sf"/>
</dbReference>
<evidence type="ECO:0000313" key="2">
    <source>
        <dbReference type="Ensembl" id="ENSACLP00000061874.1"/>
    </source>
</evidence>
<keyword evidence="3" id="KW-1185">Reference proteome</keyword>
<dbReference type="PANTHER" id="PTHR13410:SF9">
    <property type="entry name" value="PROTEIN PBDC1"/>
    <property type="match status" value="1"/>
</dbReference>
<name>A0AAX7TXZ5_ASTCA</name>
<dbReference type="GO" id="GO:0005737">
    <property type="term" value="C:cytoplasm"/>
    <property type="evidence" value="ECO:0007669"/>
    <property type="project" value="TreeGrafter"/>
</dbReference>
<protein>
    <recommendedName>
        <fullName evidence="1">Polysaccharide biosynthesis domain-containing protein</fullName>
    </recommendedName>
</protein>
<dbReference type="Proteomes" id="UP000265100">
    <property type="component" value="Chromosome 7"/>
</dbReference>